<organism evidence="1 2">
    <name type="scientific">Fulvivirga marina</name>
    <dbReference type="NCBI Taxonomy" id="2494733"/>
    <lineage>
        <taxon>Bacteria</taxon>
        <taxon>Pseudomonadati</taxon>
        <taxon>Bacteroidota</taxon>
        <taxon>Cytophagia</taxon>
        <taxon>Cytophagales</taxon>
        <taxon>Fulvivirgaceae</taxon>
        <taxon>Fulvivirga</taxon>
    </lineage>
</organism>
<accession>A0A937FX58</accession>
<comment type="caution">
    <text evidence="1">The sequence shown here is derived from an EMBL/GenBank/DDBJ whole genome shotgun (WGS) entry which is preliminary data.</text>
</comment>
<proteinExistence type="predicted"/>
<evidence type="ECO:0000313" key="2">
    <source>
        <dbReference type="Proteomes" id="UP000614216"/>
    </source>
</evidence>
<sequence>MSRKDQIICVVREYEQGKRGTNETIKMIYDISGHEVDRDYLDNYWRSEDLDSFAGFLAIEAIIDWKQIDDHRALGLIKEILSDLTDDPVIYRNAEALEKRFGKPEGKIDDLIFGQNITDPEALLLEMKKSTTILT</sequence>
<dbReference type="RefSeq" id="WP_202855579.1">
    <property type="nucleotide sequence ID" value="NZ_JAEUGD010000022.1"/>
</dbReference>
<reference evidence="1" key="1">
    <citation type="submission" date="2021-01" db="EMBL/GenBank/DDBJ databases">
        <title>Fulvivirga kasyanovii gen. nov., sp nov., a novel member of the phylum Bacteroidetes isolated from seawater in a mussel farm.</title>
        <authorList>
            <person name="Zhao L.-H."/>
            <person name="Wang Z.-J."/>
        </authorList>
    </citation>
    <scope>NUCLEOTIDE SEQUENCE</scope>
    <source>
        <strain evidence="1">29W222</strain>
    </source>
</reference>
<name>A0A937FX58_9BACT</name>
<keyword evidence="2" id="KW-1185">Reference proteome</keyword>
<gene>
    <name evidence="1" type="ORF">JMN32_06905</name>
</gene>
<dbReference type="AlphaFoldDB" id="A0A937FX58"/>
<dbReference type="EMBL" id="JAEUGD010000022">
    <property type="protein sequence ID" value="MBL6446031.1"/>
    <property type="molecule type" value="Genomic_DNA"/>
</dbReference>
<dbReference type="Proteomes" id="UP000614216">
    <property type="component" value="Unassembled WGS sequence"/>
</dbReference>
<protein>
    <submittedName>
        <fullName evidence="1">Uncharacterized protein</fullName>
    </submittedName>
</protein>
<evidence type="ECO:0000313" key="1">
    <source>
        <dbReference type="EMBL" id="MBL6446031.1"/>
    </source>
</evidence>